<proteinExistence type="predicted"/>
<sequence>MTSTAILPITAPNTVVPAVCVLLEPLREDRLTTYALLKDLQCSWLQILLLPTLAILFDNLGVAAWVAAWVAVQVDALGINSRDWVSTALFTFLGWILITCGGLARIITGLGWQREKNRAQLVYQITDIEELEKLFLTRLGEAGLPESLTLQTDDAWIDLSQGRNRPVVLGLLLR</sequence>
<name>A0ABR1JSE1_9AGAR</name>
<keyword evidence="1" id="KW-0812">Transmembrane</keyword>
<evidence type="ECO:0000256" key="1">
    <source>
        <dbReference type="SAM" id="Phobius"/>
    </source>
</evidence>
<gene>
    <name evidence="2" type="ORF">VKT23_005129</name>
</gene>
<organism evidence="2 3">
    <name type="scientific">Marasmiellus scandens</name>
    <dbReference type="NCBI Taxonomy" id="2682957"/>
    <lineage>
        <taxon>Eukaryota</taxon>
        <taxon>Fungi</taxon>
        <taxon>Dikarya</taxon>
        <taxon>Basidiomycota</taxon>
        <taxon>Agaricomycotina</taxon>
        <taxon>Agaricomycetes</taxon>
        <taxon>Agaricomycetidae</taxon>
        <taxon>Agaricales</taxon>
        <taxon>Marasmiineae</taxon>
        <taxon>Omphalotaceae</taxon>
        <taxon>Marasmiellus</taxon>
    </lineage>
</organism>
<evidence type="ECO:0000313" key="3">
    <source>
        <dbReference type="Proteomes" id="UP001498398"/>
    </source>
</evidence>
<dbReference type="EMBL" id="JBANRG010000005">
    <property type="protein sequence ID" value="KAK7466407.1"/>
    <property type="molecule type" value="Genomic_DNA"/>
</dbReference>
<keyword evidence="1" id="KW-0472">Membrane</keyword>
<keyword evidence="3" id="KW-1185">Reference proteome</keyword>
<comment type="caution">
    <text evidence="2">The sequence shown here is derived from an EMBL/GenBank/DDBJ whole genome shotgun (WGS) entry which is preliminary data.</text>
</comment>
<reference evidence="2 3" key="1">
    <citation type="submission" date="2024-01" db="EMBL/GenBank/DDBJ databases">
        <title>A draft genome for the cacao thread blight pathogen Marasmiellus scandens.</title>
        <authorList>
            <person name="Baruah I.K."/>
            <person name="Leung J."/>
            <person name="Bukari Y."/>
            <person name="Amoako-Attah I."/>
            <person name="Meinhardt L.W."/>
            <person name="Bailey B.A."/>
            <person name="Cohen S.P."/>
        </authorList>
    </citation>
    <scope>NUCLEOTIDE SEQUENCE [LARGE SCALE GENOMIC DNA]</scope>
    <source>
        <strain evidence="2 3">GH-19</strain>
    </source>
</reference>
<protein>
    <submittedName>
        <fullName evidence="2">Uncharacterized protein</fullName>
    </submittedName>
</protein>
<keyword evidence="1" id="KW-1133">Transmembrane helix</keyword>
<dbReference type="Proteomes" id="UP001498398">
    <property type="component" value="Unassembled WGS sequence"/>
</dbReference>
<evidence type="ECO:0000313" key="2">
    <source>
        <dbReference type="EMBL" id="KAK7466407.1"/>
    </source>
</evidence>
<feature type="transmembrane region" description="Helical" evidence="1">
    <location>
        <begin position="6"/>
        <end position="26"/>
    </location>
</feature>
<feature type="transmembrane region" description="Helical" evidence="1">
    <location>
        <begin position="47"/>
        <end position="72"/>
    </location>
</feature>
<feature type="transmembrane region" description="Helical" evidence="1">
    <location>
        <begin position="84"/>
        <end position="108"/>
    </location>
</feature>
<accession>A0ABR1JSE1</accession>